<accession>A0AAV7W8P4</accession>
<proteinExistence type="predicted"/>
<evidence type="ECO:0000313" key="3">
    <source>
        <dbReference type="Proteomes" id="UP001066276"/>
    </source>
</evidence>
<sequence>MRKRMRRRLNLKNGVPCGLGHWDSGRECMSDFPRGACAGRCRPPNVSAPPADAATLSVTPGWPRDLRRSWRPVEPAAAAGELAARGRGPAPPLGLWRAALVWGDPQGAGGCRRIEGLAPRGSRRDGAPARGPLPATELLRRRQGSRSARRRAI</sequence>
<protein>
    <submittedName>
        <fullName evidence="2">Uncharacterized protein</fullName>
    </submittedName>
</protein>
<organism evidence="2 3">
    <name type="scientific">Pleurodeles waltl</name>
    <name type="common">Iberian ribbed newt</name>
    <dbReference type="NCBI Taxonomy" id="8319"/>
    <lineage>
        <taxon>Eukaryota</taxon>
        <taxon>Metazoa</taxon>
        <taxon>Chordata</taxon>
        <taxon>Craniata</taxon>
        <taxon>Vertebrata</taxon>
        <taxon>Euteleostomi</taxon>
        <taxon>Amphibia</taxon>
        <taxon>Batrachia</taxon>
        <taxon>Caudata</taxon>
        <taxon>Salamandroidea</taxon>
        <taxon>Salamandridae</taxon>
        <taxon>Pleurodelinae</taxon>
        <taxon>Pleurodeles</taxon>
    </lineage>
</organism>
<reference evidence="2" key="1">
    <citation type="journal article" date="2022" name="bioRxiv">
        <title>Sequencing and chromosome-scale assembly of the giantPleurodeles waltlgenome.</title>
        <authorList>
            <person name="Brown T."/>
            <person name="Elewa A."/>
            <person name="Iarovenko S."/>
            <person name="Subramanian E."/>
            <person name="Araus A.J."/>
            <person name="Petzold A."/>
            <person name="Susuki M."/>
            <person name="Suzuki K.-i.T."/>
            <person name="Hayashi T."/>
            <person name="Toyoda A."/>
            <person name="Oliveira C."/>
            <person name="Osipova E."/>
            <person name="Leigh N.D."/>
            <person name="Simon A."/>
            <person name="Yun M.H."/>
        </authorList>
    </citation>
    <scope>NUCLEOTIDE SEQUENCE</scope>
    <source>
        <strain evidence="2">20211129_DDA</strain>
        <tissue evidence="2">Liver</tissue>
    </source>
</reference>
<dbReference type="EMBL" id="JANPWB010000002">
    <property type="protein sequence ID" value="KAJ1208665.1"/>
    <property type="molecule type" value="Genomic_DNA"/>
</dbReference>
<gene>
    <name evidence="2" type="ORF">NDU88_004048</name>
</gene>
<evidence type="ECO:0000256" key="1">
    <source>
        <dbReference type="SAM" id="MobiDB-lite"/>
    </source>
</evidence>
<feature type="region of interest" description="Disordered" evidence="1">
    <location>
        <begin position="113"/>
        <end position="153"/>
    </location>
</feature>
<keyword evidence="3" id="KW-1185">Reference proteome</keyword>
<feature type="compositionally biased region" description="Basic residues" evidence="1">
    <location>
        <begin position="141"/>
        <end position="153"/>
    </location>
</feature>
<name>A0AAV7W8P4_PLEWA</name>
<evidence type="ECO:0000313" key="2">
    <source>
        <dbReference type="EMBL" id="KAJ1208665.1"/>
    </source>
</evidence>
<feature type="region of interest" description="Disordered" evidence="1">
    <location>
        <begin position="46"/>
        <end position="67"/>
    </location>
</feature>
<dbReference type="Proteomes" id="UP001066276">
    <property type="component" value="Chromosome 1_2"/>
</dbReference>
<dbReference type="AlphaFoldDB" id="A0AAV7W8P4"/>
<comment type="caution">
    <text evidence="2">The sequence shown here is derived from an EMBL/GenBank/DDBJ whole genome shotgun (WGS) entry which is preliminary data.</text>
</comment>